<evidence type="ECO:0000313" key="1">
    <source>
        <dbReference type="EMBL" id="KAL3629599.1"/>
    </source>
</evidence>
<proteinExistence type="predicted"/>
<dbReference type="Proteomes" id="UP001632038">
    <property type="component" value="Unassembled WGS sequence"/>
</dbReference>
<organism evidence="1 2">
    <name type="scientific">Castilleja foliolosa</name>
    <dbReference type="NCBI Taxonomy" id="1961234"/>
    <lineage>
        <taxon>Eukaryota</taxon>
        <taxon>Viridiplantae</taxon>
        <taxon>Streptophyta</taxon>
        <taxon>Embryophyta</taxon>
        <taxon>Tracheophyta</taxon>
        <taxon>Spermatophyta</taxon>
        <taxon>Magnoliopsida</taxon>
        <taxon>eudicotyledons</taxon>
        <taxon>Gunneridae</taxon>
        <taxon>Pentapetalae</taxon>
        <taxon>asterids</taxon>
        <taxon>lamiids</taxon>
        <taxon>Lamiales</taxon>
        <taxon>Orobanchaceae</taxon>
        <taxon>Pedicularideae</taxon>
        <taxon>Castillejinae</taxon>
        <taxon>Castilleja</taxon>
    </lineage>
</organism>
<comment type="caution">
    <text evidence="1">The sequence shown here is derived from an EMBL/GenBank/DDBJ whole genome shotgun (WGS) entry which is preliminary data.</text>
</comment>
<evidence type="ECO:0000313" key="2">
    <source>
        <dbReference type="Proteomes" id="UP001632038"/>
    </source>
</evidence>
<accession>A0ABD3CK47</accession>
<keyword evidence="2" id="KW-1185">Reference proteome</keyword>
<sequence length="144" mass="16951">MGTEFGYVYDYEFSMVDEEEINSKHKAKKPKTNGAKVLLFDIRTKFIAVLRTDDEEEERVLIDSERYDTSVYEDESDMFLCQHIFERLKDYWMTFPEILTLTRSAFAFAKQMAASPANERLRLIPVVVSLEVFSFYCAERGRIK</sequence>
<dbReference type="EMBL" id="JAVIJP010000034">
    <property type="protein sequence ID" value="KAL3629599.1"/>
    <property type="molecule type" value="Genomic_DNA"/>
</dbReference>
<gene>
    <name evidence="1" type="ORF">CASFOL_026821</name>
</gene>
<reference evidence="2" key="1">
    <citation type="journal article" date="2024" name="IScience">
        <title>Strigolactones Initiate the Formation of Haustorium-like Structures in Castilleja.</title>
        <authorList>
            <person name="Buerger M."/>
            <person name="Peterson D."/>
            <person name="Chory J."/>
        </authorList>
    </citation>
    <scope>NUCLEOTIDE SEQUENCE [LARGE SCALE GENOMIC DNA]</scope>
</reference>
<protein>
    <submittedName>
        <fullName evidence="1">Uncharacterized protein</fullName>
    </submittedName>
</protein>
<dbReference type="AlphaFoldDB" id="A0ABD3CK47"/>
<name>A0ABD3CK47_9LAMI</name>